<evidence type="ECO:0000313" key="1">
    <source>
        <dbReference type="EMBL" id="KIJ45348.1"/>
    </source>
</evidence>
<organism evidence="1 2">
    <name type="scientific">Sphaerobolus stellatus (strain SS14)</name>
    <dbReference type="NCBI Taxonomy" id="990650"/>
    <lineage>
        <taxon>Eukaryota</taxon>
        <taxon>Fungi</taxon>
        <taxon>Dikarya</taxon>
        <taxon>Basidiomycota</taxon>
        <taxon>Agaricomycotina</taxon>
        <taxon>Agaricomycetes</taxon>
        <taxon>Phallomycetidae</taxon>
        <taxon>Geastrales</taxon>
        <taxon>Sphaerobolaceae</taxon>
        <taxon>Sphaerobolus</taxon>
    </lineage>
</organism>
<dbReference type="HOGENOM" id="CLU_1504381_0_0_1"/>
<proteinExistence type="predicted"/>
<name>A0A0C9UR22_SPHS4</name>
<dbReference type="AlphaFoldDB" id="A0A0C9UR22"/>
<sequence>MKFTNGTWDLKEGIKVFPATEVSKLSTLPALGDADTQNDNRSQALRALCTTRHIRQRGDTLNKPTITIELSSPGESGLTDVIELRAHHFKGKPALKESRFGRFPDFKGKVPSNIRPVNVMLRVSPGVKVDTSASTSASITCGTLSATLDTRPDSFNIDFSYLADSHKKVLTSVGFNSLM</sequence>
<dbReference type="OrthoDB" id="1334205at2759"/>
<gene>
    <name evidence="1" type="ORF">M422DRAFT_46808</name>
</gene>
<dbReference type="Proteomes" id="UP000054279">
    <property type="component" value="Unassembled WGS sequence"/>
</dbReference>
<evidence type="ECO:0000313" key="2">
    <source>
        <dbReference type="Proteomes" id="UP000054279"/>
    </source>
</evidence>
<dbReference type="EMBL" id="KN837112">
    <property type="protein sequence ID" value="KIJ45348.1"/>
    <property type="molecule type" value="Genomic_DNA"/>
</dbReference>
<accession>A0A0C9UR22</accession>
<keyword evidence="2" id="KW-1185">Reference proteome</keyword>
<protein>
    <submittedName>
        <fullName evidence="1">Uncharacterized protein</fullName>
    </submittedName>
</protein>
<reference evidence="1 2" key="1">
    <citation type="submission" date="2014-06" db="EMBL/GenBank/DDBJ databases">
        <title>Evolutionary Origins and Diversification of the Mycorrhizal Mutualists.</title>
        <authorList>
            <consortium name="DOE Joint Genome Institute"/>
            <consortium name="Mycorrhizal Genomics Consortium"/>
            <person name="Kohler A."/>
            <person name="Kuo A."/>
            <person name="Nagy L.G."/>
            <person name="Floudas D."/>
            <person name="Copeland A."/>
            <person name="Barry K.W."/>
            <person name="Cichocki N."/>
            <person name="Veneault-Fourrey C."/>
            <person name="LaButti K."/>
            <person name="Lindquist E.A."/>
            <person name="Lipzen A."/>
            <person name="Lundell T."/>
            <person name="Morin E."/>
            <person name="Murat C."/>
            <person name="Riley R."/>
            <person name="Ohm R."/>
            <person name="Sun H."/>
            <person name="Tunlid A."/>
            <person name="Henrissat B."/>
            <person name="Grigoriev I.V."/>
            <person name="Hibbett D.S."/>
            <person name="Martin F."/>
        </authorList>
    </citation>
    <scope>NUCLEOTIDE SEQUENCE [LARGE SCALE GENOMIC DNA]</scope>
    <source>
        <strain evidence="1 2">SS14</strain>
    </source>
</reference>
<dbReference type="Gene3D" id="2.60.40.1760">
    <property type="entry name" value="glycosyl hydrolase (family 31)"/>
    <property type="match status" value="1"/>
</dbReference>